<keyword evidence="3" id="KW-1185">Reference proteome</keyword>
<evidence type="ECO:0000256" key="1">
    <source>
        <dbReference type="SAM" id="SignalP"/>
    </source>
</evidence>
<dbReference type="AlphaFoldDB" id="A0A2T0UCL6"/>
<comment type="caution">
    <text evidence="2">The sequence shown here is derived from an EMBL/GenBank/DDBJ whole genome shotgun (WGS) entry which is preliminary data.</text>
</comment>
<feature type="signal peptide" evidence="1">
    <location>
        <begin position="1"/>
        <end position="26"/>
    </location>
</feature>
<gene>
    <name evidence="2" type="ORF">BCF74_12265</name>
</gene>
<accession>A0A2T0UCL6</accession>
<proteinExistence type="predicted"/>
<dbReference type="OrthoDB" id="4247509at2"/>
<feature type="chain" id="PRO_5015711878" description="Secreted protein" evidence="1">
    <location>
        <begin position="27"/>
        <end position="127"/>
    </location>
</feature>
<sequence length="127" mass="12970">MKIRNVILAGAVAAGGAVGFAGPAAADSGQVYSVGAAAVSIFNDQNDVVTTCDRARDGEGTVGWISVRQADGTWNAFPRVYNGGGVNTCRSGDFNVLREAAPVRLYSCLQNGPSGRPYSCGVATLNG</sequence>
<dbReference type="Proteomes" id="UP000237822">
    <property type="component" value="Unassembled WGS sequence"/>
</dbReference>
<reference evidence="2 3" key="1">
    <citation type="submission" date="2018-03" db="EMBL/GenBank/DDBJ databases">
        <title>Genomic Encyclopedia of Archaeal and Bacterial Type Strains, Phase II (KMG-II): from individual species to whole genera.</title>
        <authorList>
            <person name="Goeker M."/>
        </authorList>
    </citation>
    <scope>NUCLEOTIDE SEQUENCE [LARGE SCALE GENOMIC DNA]</scope>
    <source>
        <strain evidence="2 3">ATCC BAA-1496</strain>
    </source>
</reference>
<evidence type="ECO:0000313" key="3">
    <source>
        <dbReference type="Proteomes" id="UP000237822"/>
    </source>
</evidence>
<evidence type="ECO:0000313" key="2">
    <source>
        <dbReference type="EMBL" id="PRY55681.1"/>
    </source>
</evidence>
<protein>
    <recommendedName>
        <fullName evidence="4">Secreted protein</fullName>
    </recommendedName>
</protein>
<evidence type="ECO:0008006" key="4">
    <source>
        <dbReference type="Google" id="ProtNLM"/>
    </source>
</evidence>
<dbReference type="RefSeq" id="WP_146132965.1">
    <property type="nucleotide sequence ID" value="NZ_PVTI01000022.1"/>
</dbReference>
<name>A0A2T0UCL6_9MICO</name>
<dbReference type="EMBL" id="PVTI01000022">
    <property type="protein sequence ID" value="PRY55681.1"/>
    <property type="molecule type" value="Genomic_DNA"/>
</dbReference>
<keyword evidence="1" id="KW-0732">Signal</keyword>
<organism evidence="2 3">
    <name type="scientific">Knoellia remsis</name>
    <dbReference type="NCBI Taxonomy" id="407159"/>
    <lineage>
        <taxon>Bacteria</taxon>
        <taxon>Bacillati</taxon>
        <taxon>Actinomycetota</taxon>
        <taxon>Actinomycetes</taxon>
        <taxon>Micrococcales</taxon>
        <taxon>Intrasporangiaceae</taxon>
        <taxon>Knoellia</taxon>
    </lineage>
</organism>